<dbReference type="GO" id="GO:0005737">
    <property type="term" value="C:cytoplasm"/>
    <property type="evidence" value="ECO:0007669"/>
    <property type="project" value="TreeGrafter"/>
</dbReference>
<sequence length="293" mass="32371">MVKCGSKVYASTDIDVDAADNCCEDNGGDIYMICAGIDYSCDRTWAGKHPLDTRPAWEMRQDLGRRCSANVYPIFNQQSTIDGVTSMIEQVGAKVGPDDWFIFYYTGHGDQLADDDNEEADGKDSAFCLLGPDRNTEPRQEVWLRDDDFAKAITENVTRDAKILVLADCCHSGTIMDLNRPCWDEGDFRALSISGCTDKQTSAGTGKGGMFSRALTRAIQDCCQELEEGYSVGEVYNRTLQKYQEYKQPGHTQSITINCSGGLMPKDLKLPLAPDEGYVTKANTTLRGINVTK</sequence>
<dbReference type="Pfam" id="PF00656">
    <property type="entry name" value="Peptidase_C14"/>
    <property type="match status" value="1"/>
</dbReference>
<evidence type="ECO:0000313" key="3">
    <source>
        <dbReference type="EMBL" id="AVD29967.1"/>
    </source>
</evidence>
<reference evidence="3" key="1">
    <citation type="journal article" date="2018" name="Gene">
        <title>CpMCA, a novel metacaspase gene from the harmful dinoflagellate Cochlodinium polykrikoides and its expression during cell death.</title>
        <authorList>
            <person name="Wang H."/>
            <person name="Park B.S."/>
            <person name="Lim W.A."/>
            <person name="Ki J.S."/>
        </authorList>
    </citation>
    <scope>NUCLEOTIDE SEQUENCE</scope>
    <source>
        <strain evidence="3">Cp-01</strain>
    </source>
</reference>
<dbReference type="AlphaFoldDB" id="A0A2L1DH88"/>
<protein>
    <submittedName>
        <fullName evidence="3">Metacaspase</fullName>
    </submittedName>
</protein>
<dbReference type="PANTHER" id="PTHR48104:SF30">
    <property type="entry name" value="METACASPASE-1"/>
    <property type="match status" value="1"/>
</dbReference>
<feature type="domain" description="Peptidase C14 caspase" evidence="2">
    <location>
        <begin position="83"/>
        <end position="244"/>
    </location>
</feature>
<organism evidence="3">
    <name type="scientific">Margalefidinium polykrikoides</name>
    <dbReference type="NCBI Taxonomy" id="77300"/>
    <lineage>
        <taxon>Eukaryota</taxon>
        <taxon>Sar</taxon>
        <taxon>Alveolata</taxon>
        <taxon>Dinophyceae</taxon>
        <taxon>Gymnodiniales</taxon>
        <taxon>Gymnodiniaceae</taxon>
        <taxon>Margalefidinium</taxon>
    </lineage>
</organism>
<evidence type="ECO:0000259" key="2">
    <source>
        <dbReference type="Pfam" id="PF00656"/>
    </source>
</evidence>
<dbReference type="PANTHER" id="PTHR48104">
    <property type="entry name" value="METACASPASE-4"/>
    <property type="match status" value="1"/>
</dbReference>
<accession>A0A2L1DH88</accession>
<dbReference type="GO" id="GO:0006508">
    <property type="term" value="P:proteolysis"/>
    <property type="evidence" value="ECO:0007669"/>
    <property type="project" value="InterPro"/>
</dbReference>
<dbReference type="EMBL" id="MF460447">
    <property type="protein sequence ID" value="AVD29967.1"/>
    <property type="molecule type" value="mRNA"/>
</dbReference>
<comment type="similarity">
    <text evidence="1">Belongs to the peptidase C14B family.</text>
</comment>
<evidence type="ECO:0000256" key="1">
    <source>
        <dbReference type="ARBA" id="ARBA00009005"/>
    </source>
</evidence>
<name>A0A2L1DH88_9DINO</name>
<proteinExistence type="evidence at transcript level"/>
<dbReference type="GO" id="GO:0004197">
    <property type="term" value="F:cysteine-type endopeptidase activity"/>
    <property type="evidence" value="ECO:0007669"/>
    <property type="project" value="InterPro"/>
</dbReference>
<dbReference type="Gene3D" id="3.40.50.1460">
    <property type="match status" value="1"/>
</dbReference>
<dbReference type="InterPro" id="IPR011600">
    <property type="entry name" value="Pept_C14_caspase"/>
</dbReference>
<dbReference type="InterPro" id="IPR050452">
    <property type="entry name" value="Metacaspase"/>
</dbReference>